<dbReference type="PANTHER" id="PTHR33653">
    <property type="entry name" value="RIBONUCLEASE VAPC2"/>
    <property type="match status" value="1"/>
</dbReference>
<dbReference type="Proteomes" id="UP001199642">
    <property type="component" value="Chromosome"/>
</dbReference>
<evidence type="ECO:0000256" key="5">
    <source>
        <dbReference type="ARBA" id="ARBA00022801"/>
    </source>
</evidence>
<keyword evidence="3" id="KW-0540">Nuclease</keyword>
<organism evidence="9 10">
    <name type="scientific">Microbacterium resistens</name>
    <dbReference type="NCBI Taxonomy" id="156977"/>
    <lineage>
        <taxon>Bacteria</taxon>
        <taxon>Bacillati</taxon>
        <taxon>Actinomycetota</taxon>
        <taxon>Actinomycetes</taxon>
        <taxon>Micrococcales</taxon>
        <taxon>Microbacteriaceae</taxon>
        <taxon>Microbacterium</taxon>
    </lineage>
</organism>
<keyword evidence="10" id="KW-1185">Reference proteome</keyword>
<feature type="domain" description="PIN" evidence="8">
    <location>
        <begin position="7"/>
        <end position="128"/>
    </location>
</feature>
<dbReference type="InterPro" id="IPR050556">
    <property type="entry name" value="Type_II_TA_system_RNase"/>
</dbReference>
<evidence type="ECO:0000259" key="8">
    <source>
        <dbReference type="Pfam" id="PF01850"/>
    </source>
</evidence>
<keyword evidence="6" id="KW-0460">Magnesium</keyword>
<gene>
    <name evidence="9" type="ORF">K8F61_14580</name>
</gene>
<dbReference type="RefSeq" id="WP_231819626.1">
    <property type="nucleotide sequence ID" value="NZ_CP082781.1"/>
</dbReference>
<evidence type="ECO:0000313" key="9">
    <source>
        <dbReference type="EMBL" id="UGS25866.1"/>
    </source>
</evidence>
<evidence type="ECO:0000256" key="4">
    <source>
        <dbReference type="ARBA" id="ARBA00022723"/>
    </source>
</evidence>
<evidence type="ECO:0000256" key="7">
    <source>
        <dbReference type="ARBA" id="ARBA00038093"/>
    </source>
</evidence>
<dbReference type="InterPro" id="IPR002716">
    <property type="entry name" value="PIN_dom"/>
</dbReference>
<protein>
    <recommendedName>
        <fullName evidence="8">PIN domain-containing protein</fullName>
    </recommendedName>
</protein>
<sequence>MRHVFLVDNSVLQRVHRSPAVADALIELLSYGDLGGCLPQRLEEGYSARSAREHDAIMAASDRARIFLTPDERVAEIAIDLQRRLFHSGIGRAAGVSDLQIAATAIRHSADRQRVVVVHYDADFDSIAQVAPELEHRWIVPRGSVD</sequence>
<comment type="cofactor">
    <cofactor evidence="1">
        <name>Mg(2+)</name>
        <dbReference type="ChEBI" id="CHEBI:18420"/>
    </cofactor>
</comment>
<evidence type="ECO:0000256" key="6">
    <source>
        <dbReference type="ARBA" id="ARBA00022842"/>
    </source>
</evidence>
<proteinExistence type="inferred from homology"/>
<accession>A0ABY3RPR2</accession>
<evidence type="ECO:0000313" key="10">
    <source>
        <dbReference type="Proteomes" id="UP001199642"/>
    </source>
</evidence>
<keyword evidence="2" id="KW-1277">Toxin-antitoxin system</keyword>
<dbReference type="Gene3D" id="3.40.50.1010">
    <property type="entry name" value="5'-nuclease"/>
    <property type="match status" value="1"/>
</dbReference>
<dbReference type="InterPro" id="IPR029060">
    <property type="entry name" value="PIN-like_dom_sf"/>
</dbReference>
<dbReference type="Pfam" id="PF01850">
    <property type="entry name" value="PIN"/>
    <property type="match status" value="1"/>
</dbReference>
<name>A0ABY3RPR2_9MICO</name>
<keyword evidence="4" id="KW-0479">Metal-binding</keyword>
<dbReference type="PANTHER" id="PTHR33653:SF1">
    <property type="entry name" value="RIBONUCLEASE VAPC2"/>
    <property type="match status" value="1"/>
</dbReference>
<keyword evidence="5" id="KW-0378">Hydrolase</keyword>
<dbReference type="SUPFAM" id="SSF88723">
    <property type="entry name" value="PIN domain-like"/>
    <property type="match status" value="1"/>
</dbReference>
<evidence type="ECO:0000256" key="2">
    <source>
        <dbReference type="ARBA" id="ARBA00022649"/>
    </source>
</evidence>
<reference evidence="9 10" key="1">
    <citation type="submission" date="2023-01" db="EMBL/GenBank/DDBJ databases">
        <title>Characterization of estradiol degrading bacteria Microbacterium sp. MZT7 and reveal degrading genes through genome analysis.</title>
        <authorList>
            <person name="Hao P."/>
            <person name="Gao Y."/>
        </authorList>
    </citation>
    <scope>NUCLEOTIDE SEQUENCE [LARGE SCALE GENOMIC DNA]</scope>
    <source>
        <strain evidence="9 10">MZT7</strain>
    </source>
</reference>
<evidence type="ECO:0000256" key="1">
    <source>
        <dbReference type="ARBA" id="ARBA00001946"/>
    </source>
</evidence>
<dbReference type="EMBL" id="CP082781">
    <property type="protein sequence ID" value="UGS25866.1"/>
    <property type="molecule type" value="Genomic_DNA"/>
</dbReference>
<evidence type="ECO:0000256" key="3">
    <source>
        <dbReference type="ARBA" id="ARBA00022722"/>
    </source>
</evidence>
<comment type="similarity">
    <text evidence="7">Belongs to the PINc/VapC protein family.</text>
</comment>